<dbReference type="InterPro" id="IPR038296">
    <property type="entry name" value="ParD_sf"/>
</dbReference>
<sequence>MATMNVSLPPELLSFVDELTRSGGYASASEVVREGLRLLEQEKAAEAERLAILKREVEGGLDDLRADRFSDRTAASIAQAVMRKAGRAP</sequence>
<dbReference type="InterPro" id="IPR022789">
    <property type="entry name" value="ParD"/>
</dbReference>
<dbReference type="NCBIfam" id="TIGR02606">
    <property type="entry name" value="antidote_CC2985"/>
    <property type="match status" value="1"/>
</dbReference>
<dbReference type="Gene3D" id="6.10.10.120">
    <property type="entry name" value="Antitoxin ParD1-like"/>
    <property type="match status" value="1"/>
</dbReference>
<keyword evidence="4" id="KW-1185">Reference proteome</keyword>
<dbReference type="EMBL" id="MLBY01000004">
    <property type="protein sequence ID" value="MEE7457470.1"/>
    <property type="molecule type" value="Genomic_DNA"/>
</dbReference>
<reference evidence="3 4" key="1">
    <citation type="journal article" date="2012" name="Genet. Mol. Biol.">
        <title>Analysis of 16S rRNA and mxaF genes revealing insights into Methylobacterium niche-specific plant association.</title>
        <authorList>
            <person name="Dourado M.N."/>
            <person name="Andreote F.D."/>
            <person name="Dini-Andreote F."/>
            <person name="Conti R."/>
            <person name="Araujo J.M."/>
            <person name="Araujo W.L."/>
        </authorList>
    </citation>
    <scope>NUCLEOTIDE SEQUENCE [LARGE SCALE GENOMIC DNA]</scope>
    <source>
        <strain evidence="3 4">SR1.6/4</strain>
    </source>
</reference>
<dbReference type="Pfam" id="PF03693">
    <property type="entry name" value="ParD_antitoxin"/>
    <property type="match status" value="1"/>
</dbReference>
<evidence type="ECO:0000313" key="3">
    <source>
        <dbReference type="EMBL" id="MEE7457470.1"/>
    </source>
</evidence>
<dbReference type="PANTHER" id="PTHR36582:SF2">
    <property type="entry name" value="ANTITOXIN PARD"/>
    <property type="match status" value="1"/>
</dbReference>
<evidence type="ECO:0000256" key="1">
    <source>
        <dbReference type="ARBA" id="ARBA00008580"/>
    </source>
</evidence>
<dbReference type="Proteomes" id="UP001349262">
    <property type="component" value="Unassembled WGS sequence"/>
</dbReference>
<accession>A0ABU7TAB1</accession>
<evidence type="ECO:0000256" key="2">
    <source>
        <dbReference type="ARBA" id="ARBA00022649"/>
    </source>
</evidence>
<dbReference type="SUPFAM" id="SSF47598">
    <property type="entry name" value="Ribbon-helix-helix"/>
    <property type="match status" value="1"/>
</dbReference>
<dbReference type="InterPro" id="IPR010985">
    <property type="entry name" value="Ribbon_hlx_hlx"/>
</dbReference>
<organism evidence="3 4">
    <name type="scientific">Methylobacterium radiotolerans</name>
    <dbReference type="NCBI Taxonomy" id="31998"/>
    <lineage>
        <taxon>Bacteria</taxon>
        <taxon>Pseudomonadati</taxon>
        <taxon>Pseudomonadota</taxon>
        <taxon>Alphaproteobacteria</taxon>
        <taxon>Hyphomicrobiales</taxon>
        <taxon>Methylobacteriaceae</taxon>
        <taxon>Methylobacterium</taxon>
    </lineage>
</organism>
<protein>
    <submittedName>
        <fullName evidence="3">Type II toxin-antitoxin system ParD family antitoxin</fullName>
    </submittedName>
</protein>
<gene>
    <name evidence="3" type="ORF">MRSR164_11965</name>
</gene>
<name>A0ABU7TAB1_9HYPH</name>
<keyword evidence="2" id="KW-1277">Toxin-antitoxin system</keyword>
<evidence type="ECO:0000313" key="4">
    <source>
        <dbReference type="Proteomes" id="UP001349262"/>
    </source>
</evidence>
<comment type="caution">
    <text evidence="3">The sequence shown here is derived from an EMBL/GenBank/DDBJ whole genome shotgun (WGS) entry which is preliminary data.</text>
</comment>
<dbReference type="CDD" id="cd22231">
    <property type="entry name" value="RHH_NikR_HicB-like"/>
    <property type="match status" value="1"/>
</dbReference>
<comment type="similarity">
    <text evidence="1">Belongs to the ParD antitoxin family.</text>
</comment>
<dbReference type="PANTHER" id="PTHR36582">
    <property type="entry name" value="ANTITOXIN PARD"/>
    <property type="match status" value="1"/>
</dbReference>
<proteinExistence type="inferred from homology"/>